<feature type="transmembrane region" description="Helical" evidence="1">
    <location>
        <begin position="58"/>
        <end position="75"/>
    </location>
</feature>
<name>A0ABS5TUJ1_9CELL</name>
<feature type="transmembrane region" description="Helical" evidence="1">
    <location>
        <begin position="33"/>
        <end position="51"/>
    </location>
</feature>
<evidence type="ECO:0000313" key="3">
    <source>
        <dbReference type="Proteomes" id="UP000722125"/>
    </source>
</evidence>
<gene>
    <name evidence="2" type="ORF">KIN34_00660</name>
</gene>
<organism evidence="2 3">
    <name type="scientific">Cellulomonas fulva</name>
    <dbReference type="NCBI Taxonomy" id="2835530"/>
    <lineage>
        <taxon>Bacteria</taxon>
        <taxon>Bacillati</taxon>
        <taxon>Actinomycetota</taxon>
        <taxon>Actinomycetes</taxon>
        <taxon>Micrococcales</taxon>
        <taxon>Cellulomonadaceae</taxon>
        <taxon>Cellulomonas</taxon>
    </lineage>
</organism>
<dbReference type="RefSeq" id="WP_214345806.1">
    <property type="nucleotide sequence ID" value="NZ_JAHBOH010000001.1"/>
</dbReference>
<keyword evidence="1" id="KW-1133">Transmembrane helix</keyword>
<keyword evidence="1" id="KW-0812">Transmembrane</keyword>
<reference evidence="2 3" key="1">
    <citation type="submission" date="2021-05" db="EMBL/GenBank/DDBJ databases">
        <title>Description of Cellulomonas sp. DKR-3 sp. nov.</title>
        <authorList>
            <person name="Dahal R.H."/>
            <person name="Chaudhary D.K."/>
        </authorList>
    </citation>
    <scope>NUCLEOTIDE SEQUENCE [LARGE SCALE GENOMIC DNA]</scope>
    <source>
        <strain evidence="2 3">DKR-3</strain>
    </source>
</reference>
<keyword evidence="3" id="KW-1185">Reference proteome</keyword>
<accession>A0ABS5TUJ1</accession>
<dbReference type="Proteomes" id="UP000722125">
    <property type="component" value="Unassembled WGS sequence"/>
</dbReference>
<evidence type="ECO:0000256" key="1">
    <source>
        <dbReference type="SAM" id="Phobius"/>
    </source>
</evidence>
<feature type="transmembrane region" description="Helical" evidence="1">
    <location>
        <begin position="95"/>
        <end position="115"/>
    </location>
</feature>
<dbReference type="EMBL" id="JAHBOH010000001">
    <property type="protein sequence ID" value="MBT0992802.1"/>
    <property type="molecule type" value="Genomic_DNA"/>
</dbReference>
<proteinExistence type="predicted"/>
<keyword evidence="1" id="KW-0472">Membrane</keyword>
<protein>
    <submittedName>
        <fullName evidence="2">Uncharacterized protein</fullName>
    </submittedName>
</protein>
<evidence type="ECO:0000313" key="2">
    <source>
        <dbReference type="EMBL" id="MBT0992802.1"/>
    </source>
</evidence>
<comment type="caution">
    <text evidence="2">The sequence shown here is derived from an EMBL/GenBank/DDBJ whole genome shotgun (WGS) entry which is preliminary data.</text>
</comment>
<sequence length="140" mass="14295">MQPMTPQAFVRAFVAFLLGVVVGTIGTVVHRAVTPWGVVAAIGLVLATAVTMRAWAGWPAFVGVAGGVFLAVMVLTQTGPGGDVLVPSGDNVNDVWLGGVWLGGSMGALVLAALAPRRWFSDAPRSAPVPPSSVVPPDQP</sequence>